<dbReference type="PANTHER" id="PTHR42760:SF115">
    <property type="entry name" value="3-OXOACYL-[ACYL-CARRIER-PROTEIN] REDUCTASE FABG"/>
    <property type="match status" value="1"/>
</dbReference>
<dbReference type="InterPro" id="IPR002347">
    <property type="entry name" value="SDR_fam"/>
</dbReference>
<accession>A0A917BBR8</accession>
<organism evidence="3 4">
    <name type="scientific">Subtercola lobariae</name>
    <dbReference type="NCBI Taxonomy" id="1588641"/>
    <lineage>
        <taxon>Bacteria</taxon>
        <taxon>Bacillati</taxon>
        <taxon>Actinomycetota</taxon>
        <taxon>Actinomycetes</taxon>
        <taxon>Micrococcales</taxon>
        <taxon>Microbacteriaceae</taxon>
        <taxon>Subtercola</taxon>
    </lineage>
</organism>
<evidence type="ECO:0000256" key="1">
    <source>
        <dbReference type="ARBA" id="ARBA00006484"/>
    </source>
</evidence>
<proteinExistence type="inferred from homology"/>
<dbReference type="FunFam" id="3.40.50.720:FF:000084">
    <property type="entry name" value="Short-chain dehydrogenase reductase"/>
    <property type="match status" value="1"/>
</dbReference>
<dbReference type="AlphaFoldDB" id="A0A917BBR8"/>
<dbReference type="SUPFAM" id="SSF51735">
    <property type="entry name" value="NAD(P)-binding Rossmann-fold domains"/>
    <property type="match status" value="1"/>
</dbReference>
<evidence type="ECO:0000256" key="2">
    <source>
        <dbReference type="ARBA" id="ARBA00023002"/>
    </source>
</evidence>
<keyword evidence="2" id="KW-0560">Oxidoreductase</keyword>
<sequence>MKNQFRLDGGVALVTGAGSGIGKAIALGLAEAGASVAAVDLTNDRVAETVAEIERAGGRAIDIAADVTTDEISDAVDEAQHTLGALSLAVNSAGIAGAVAARDMTVEQFEGMYRINVTGVFRSCQAEARAMAANGGGVIVNLASISGIVSHREMLQAHYNSSKAAVAHLTRSLATEWAADGIRVNALAPGFTLTPMNLREEVASIRGDVSQQIPLGRFAEPGELVGPAIFLLSEASSYCTGVNLVVDGGFTLL</sequence>
<dbReference type="RefSeq" id="WP_188679960.1">
    <property type="nucleotide sequence ID" value="NZ_BMGP01000006.1"/>
</dbReference>
<dbReference type="GO" id="GO:0016616">
    <property type="term" value="F:oxidoreductase activity, acting on the CH-OH group of donors, NAD or NADP as acceptor"/>
    <property type="evidence" value="ECO:0007669"/>
    <property type="project" value="TreeGrafter"/>
</dbReference>
<dbReference type="PRINTS" id="PR00081">
    <property type="entry name" value="GDHRDH"/>
</dbReference>
<dbReference type="Pfam" id="PF13561">
    <property type="entry name" value="adh_short_C2"/>
    <property type="match status" value="1"/>
</dbReference>
<dbReference type="PANTHER" id="PTHR42760">
    <property type="entry name" value="SHORT-CHAIN DEHYDROGENASES/REDUCTASES FAMILY MEMBER"/>
    <property type="match status" value="1"/>
</dbReference>
<gene>
    <name evidence="3" type="ORF">GCM10011399_31490</name>
</gene>
<dbReference type="InterPro" id="IPR036291">
    <property type="entry name" value="NAD(P)-bd_dom_sf"/>
</dbReference>
<dbReference type="EMBL" id="BMGP01000006">
    <property type="protein sequence ID" value="GGF36269.1"/>
    <property type="molecule type" value="Genomic_DNA"/>
</dbReference>
<dbReference type="PROSITE" id="PS00061">
    <property type="entry name" value="ADH_SHORT"/>
    <property type="match status" value="1"/>
</dbReference>
<evidence type="ECO:0000313" key="4">
    <source>
        <dbReference type="Proteomes" id="UP000598775"/>
    </source>
</evidence>
<comment type="similarity">
    <text evidence="1">Belongs to the short-chain dehydrogenases/reductases (SDR) family.</text>
</comment>
<keyword evidence="4" id="KW-1185">Reference proteome</keyword>
<dbReference type="InterPro" id="IPR020904">
    <property type="entry name" value="Sc_DH/Rdtase_CS"/>
</dbReference>
<protein>
    <submittedName>
        <fullName evidence="3">Short chain dehydrogenase</fullName>
    </submittedName>
</protein>
<reference evidence="3 4" key="1">
    <citation type="journal article" date="2014" name="Int. J. Syst. Evol. Microbiol.">
        <title>Complete genome sequence of Corynebacterium casei LMG S-19264T (=DSM 44701T), isolated from a smear-ripened cheese.</title>
        <authorList>
            <consortium name="US DOE Joint Genome Institute (JGI-PGF)"/>
            <person name="Walter F."/>
            <person name="Albersmeier A."/>
            <person name="Kalinowski J."/>
            <person name="Ruckert C."/>
        </authorList>
    </citation>
    <scope>NUCLEOTIDE SEQUENCE [LARGE SCALE GENOMIC DNA]</scope>
    <source>
        <strain evidence="3 4">CGMCC 1.12976</strain>
    </source>
</reference>
<dbReference type="Proteomes" id="UP000598775">
    <property type="component" value="Unassembled WGS sequence"/>
</dbReference>
<evidence type="ECO:0000313" key="3">
    <source>
        <dbReference type="EMBL" id="GGF36269.1"/>
    </source>
</evidence>
<comment type="caution">
    <text evidence="3">The sequence shown here is derived from an EMBL/GenBank/DDBJ whole genome shotgun (WGS) entry which is preliminary data.</text>
</comment>
<dbReference type="PRINTS" id="PR00080">
    <property type="entry name" value="SDRFAMILY"/>
</dbReference>
<dbReference type="Gene3D" id="3.40.50.720">
    <property type="entry name" value="NAD(P)-binding Rossmann-like Domain"/>
    <property type="match status" value="1"/>
</dbReference>
<name>A0A917BBR8_9MICO</name>